<evidence type="ECO:0000313" key="2">
    <source>
        <dbReference type="Proteomes" id="UP001303473"/>
    </source>
</evidence>
<accession>A0AAN6RZB1</accession>
<organism evidence="1 2">
    <name type="scientific">Diplogelasinospora grovesii</name>
    <dbReference type="NCBI Taxonomy" id="303347"/>
    <lineage>
        <taxon>Eukaryota</taxon>
        <taxon>Fungi</taxon>
        <taxon>Dikarya</taxon>
        <taxon>Ascomycota</taxon>
        <taxon>Pezizomycotina</taxon>
        <taxon>Sordariomycetes</taxon>
        <taxon>Sordariomycetidae</taxon>
        <taxon>Sordariales</taxon>
        <taxon>Diplogelasinosporaceae</taxon>
        <taxon>Diplogelasinospora</taxon>
    </lineage>
</organism>
<sequence length="91" mass="10254">MPYLIRPLLFPDIKLDAGEKLWRRTALSEIDGVHKPYVYWNVSGGPVITVMHKEDGDVCSINIMRSSDYKVLVAIDPGCSERLETCIAQAF</sequence>
<feature type="non-terminal residue" evidence="1">
    <location>
        <position position="91"/>
    </location>
</feature>
<name>A0AAN6RZB1_9PEZI</name>
<protein>
    <submittedName>
        <fullName evidence="1">Uncharacterized protein</fullName>
    </submittedName>
</protein>
<gene>
    <name evidence="1" type="ORF">QBC46DRAFT_220991</name>
</gene>
<dbReference type="Proteomes" id="UP001303473">
    <property type="component" value="Unassembled WGS sequence"/>
</dbReference>
<reference evidence="2" key="1">
    <citation type="journal article" date="2023" name="Mol. Phylogenet. Evol.">
        <title>Genome-scale phylogeny and comparative genomics of the fungal order Sordariales.</title>
        <authorList>
            <person name="Hensen N."/>
            <person name="Bonometti L."/>
            <person name="Westerberg I."/>
            <person name="Brannstrom I.O."/>
            <person name="Guillou S."/>
            <person name="Cros-Aarteil S."/>
            <person name="Calhoun S."/>
            <person name="Haridas S."/>
            <person name="Kuo A."/>
            <person name="Mondo S."/>
            <person name="Pangilinan J."/>
            <person name="Riley R."/>
            <person name="LaButti K."/>
            <person name="Andreopoulos B."/>
            <person name="Lipzen A."/>
            <person name="Chen C."/>
            <person name="Yan M."/>
            <person name="Daum C."/>
            <person name="Ng V."/>
            <person name="Clum A."/>
            <person name="Steindorff A."/>
            <person name="Ohm R.A."/>
            <person name="Martin F."/>
            <person name="Silar P."/>
            <person name="Natvig D.O."/>
            <person name="Lalanne C."/>
            <person name="Gautier V."/>
            <person name="Ament-Velasquez S.L."/>
            <person name="Kruys A."/>
            <person name="Hutchinson M.I."/>
            <person name="Powell A.J."/>
            <person name="Barry K."/>
            <person name="Miller A.N."/>
            <person name="Grigoriev I.V."/>
            <person name="Debuchy R."/>
            <person name="Gladieux P."/>
            <person name="Hiltunen Thoren M."/>
            <person name="Johannesson H."/>
        </authorList>
    </citation>
    <scope>NUCLEOTIDE SEQUENCE [LARGE SCALE GENOMIC DNA]</scope>
    <source>
        <strain evidence="2">CBS 340.73</strain>
    </source>
</reference>
<proteinExistence type="predicted"/>
<dbReference type="AlphaFoldDB" id="A0AAN6RZB1"/>
<dbReference type="EMBL" id="MU853998">
    <property type="protein sequence ID" value="KAK3934353.1"/>
    <property type="molecule type" value="Genomic_DNA"/>
</dbReference>
<dbReference type="Gene3D" id="2.60.120.650">
    <property type="entry name" value="Cupin"/>
    <property type="match status" value="1"/>
</dbReference>
<evidence type="ECO:0000313" key="1">
    <source>
        <dbReference type="EMBL" id="KAK3934353.1"/>
    </source>
</evidence>
<keyword evidence="2" id="KW-1185">Reference proteome</keyword>
<comment type="caution">
    <text evidence="1">The sequence shown here is derived from an EMBL/GenBank/DDBJ whole genome shotgun (WGS) entry which is preliminary data.</text>
</comment>